<reference evidence="3 4" key="1">
    <citation type="submission" date="2019-06" db="EMBL/GenBank/DDBJ databases">
        <title>Sequencing the genomes of 1000 actinobacteria strains.</title>
        <authorList>
            <person name="Klenk H.-P."/>
        </authorList>
    </citation>
    <scope>NUCLEOTIDE SEQUENCE [LARGE SCALE GENOMIC DNA]</scope>
    <source>
        <strain evidence="3 4">DSM 103495</strain>
    </source>
</reference>
<dbReference type="RefSeq" id="WP_141810598.1">
    <property type="nucleotide sequence ID" value="NZ_VFPG01000001.1"/>
</dbReference>
<accession>A0A543FFT9</accession>
<dbReference type="InterPro" id="IPR003115">
    <property type="entry name" value="ParB_N"/>
</dbReference>
<comment type="caution">
    <text evidence="3">The sequence shown here is derived from an EMBL/GenBank/DDBJ whole genome shotgun (WGS) entry which is preliminary data.</text>
</comment>
<dbReference type="InterPro" id="IPR050336">
    <property type="entry name" value="Chromosome_partition/occlusion"/>
</dbReference>
<sequence>MSHDTDTPVLDPDTIPDPDRDSTSMPAPTDSAASVQRGPTLDPALLDIADNVRENFRLEDHPDVTESIREHGVRSPIKVIRMPDGRLVVRDGQVRTLTALAFAQTEVPVWVTDFDPSVDAAEAEIERITEQITVNDRRIPLTDSDRAKGIAQMLDLGASVTQVARALQTKRDDIKRAGKIGASDTARNLVDEGQYDLEQAAIIAEYDNLGDTDAVERLMRANRSWFSYEANRIAHDRAEARAYLTAALPYAEAGLGILTDYPDLGYYTDKAPLIVAAELVDADGTAVDISHIHAHPGFWLVWLEIGEDMVWVEVDTGALVDPDTVDWDTRDHPDTEPAEGLRHAREVEQREQVLAEYFLPRDQLDAAGLFERETTDSDDITAEDTDSGDTHGVGESGGGGDELAAGRRAAAQAEAERREDERLARRRVRELNKQGEAAKTTRVEFVTALLARKTPPAQAAVFLAHALVAHSGLLGEYHAFSSALKLLGLSGFGSREELIATIETAKPARCQVIVLALVLGAYENRAEKDLWRYADRGVRLYLEFLRTLGHQLVPVELAALGEINSDDIDIDNPTATTESTTQQPEAA</sequence>
<dbReference type="GO" id="GO:0005694">
    <property type="term" value="C:chromosome"/>
    <property type="evidence" value="ECO:0007669"/>
    <property type="project" value="TreeGrafter"/>
</dbReference>
<proteinExistence type="predicted"/>
<feature type="compositionally biased region" description="Polar residues" evidence="1">
    <location>
        <begin position="23"/>
        <end position="34"/>
    </location>
</feature>
<dbReference type="InterPro" id="IPR036086">
    <property type="entry name" value="ParB/Sulfiredoxin_sf"/>
</dbReference>
<dbReference type="SUPFAM" id="SSF110849">
    <property type="entry name" value="ParB/Sulfiredoxin"/>
    <property type="match status" value="1"/>
</dbReference>
<dbReference type="Proteomes" id="UP000316331">
    <property type="component" value="Unassembled WGS sequence"/>
</dbReference>
<dbReference type="Gene3D" id="1.10.10.2830">
    <property type="match status" value="1"/>
</dbReference>
<dbReference type="Gene3D" id="3.90.1530.30">
    <property type="match status" value="1"/>
</dbReference>
<organism evidence="3 4">
    <name type="scientific">Nocardia bhagyanarayanae</name>
    <dbReference type="NCBI Taxonomy" id="1215925"/>
    <lineage>
        <taxon>Bacteria</taxon>
        <taxon>Bacillati</taxon>
        <taxon>Actinomycetota</taxon>
        <taxon>Actinomycetes</taxon>
        <taxon>Mycobacteriales</taxon>
        <taxon>Nocardiaceae</taxon>
        <taxon>Nocardia</taxon>
    </lineage>
</organism>
<dbReference type="SUPFAM" id="SSF109709">
    <property type="entry name" value="KorB DNA-binding domain-like"/>
    <property type="match status" value="1"/>
</dbReference>
<evidence type="ECO:0000313" key="4">
    <source>
        <dbReference type="Proteomes" id="UP000316331"/>
    </source>
</evidence>
<feature type="region of interest" description="Disordered" evidence="1">
    <location>
        <begin position="1"/>
        <end position="41"/>
    </location>
</feature>
<evidence type="ECO:0000256" key="1">
    <source>
        <dbReference type="SAM" id="MobiDB-lite"/>
    </source>
</evidence>
<dbReference type="EMBL" id="VFPG01000001">
    <property type="protein sequence ID" value="TQM32729.1"/>
    <property type="molecule type" value="Genomic_DNA"/>
</dbReference>
<dbReference type="OrthoDB" id="3846919at2"/>
<evidence type="ECO:0000313" key="3">
    <source>
        <dbReference type="EMBL" id="TQM32729.1"/>
    </source>
</evidence>
<dbReference type="AlphaFoldDB" id="A0A543FFT9"/>
<feature type="compositionally biased region" description="Basic and acidic residues" evidence="1">
    <location>
        <begin position="327"/>
        <end position="343"/>
    </location>
</feature>
<dbReference type="CDD" id="cd16387">
    <property type="entry name" value="ParB_N_Srx"/>
    <property type="match status" value="1"/>
</dbReference>
<feature type="domain" description="ParB-like N-terminal" evidence="2">
    <location>
        <begin position="39"/>
        <end position="128"/>
    </location>
</feature>
<feature type="region of interest" description="Disordered" evidence="1">
    <location>
        <begin position="371"/>
        <end position="421"/>
    </location>
</feature>
<feature type="region of interest" description="Disordered" evidence="1">
    <location>
        <begin position="322"/>
        <end position="343"/>
    </location>
</feature>
<protein>
    <submittedName>
        <fullName evidence="3">ParB family chromosome partitioning protein</fullName>
    </submittedName>
</protein>
<dbReference type="PANTHER" id="PTHR33375:SF1">
    <property type="entry name" value="CHROMOSOME-PARTITIONING PROTEIN PARB-RELATED"/>
    <property type="match status" value="1"/>
</dbReference>
<dbReference type="PANTHER" id="PTHR33375">
    <property type="entry name" value="CHROMOSOME-PARTITIONING PROTEIN PARB-RELATED"/>
    <property type="match status" value="1"/>
</dbReference>
<name>A0A543FFT9_9NOCA</name>
<dbReference type="GO" id="GO:0007059">
    <property type="term" value="P:chromosome segregation"/>
    <property type="evidence" value="ECO:0007669"/>
    <property type="project" value="TreeGrafter"/>
</dbReference>
<keyword evidence="4" id="KW-1185">Reference proteome</keyword>
<feature type="compositionally biased region" description="Low complexity" evidence="1">
    <location>
        <begin position="402"/>
        <end position="413"/>
    </location>
</feature>
<evidence type="ECO:0000259" key="2">
    <source>
        <dbReference type="SMART" id="SM00470"/>
    </source>
</evidence>
<dbReference type="SMART" id="SM00470">
    <property type="entry name" value="ParB"/>
    <property type="match status" value="1"/>
</dbReference>
<feature type="compositionally biased region" description="Acidic residues" evidence="1">
    <location>
        <begin position="376"/>
        <end position="387"/>
    </location>
</feature>
<gene>
    <name evidence="3" type="ORF">FB390_4425</name>
</gene>